<evidence type="ECO:0000256" key="3">
    <source>
        <dbReference type="ARBA" id="ARBA00011255"/>
    </source>
</evidence>
<evidence type="ECO:0000256" key="5">
    <source>
        <dbReference type="ARBA" id="ARBA00023143"/>
    </source>
</evidence>
<comment type="similarity">
    <text evidence="2 6">Belongs to the FliD family.</text>
</comment>
<evidence type="ECO:0000256" key="1">
    <source>
        <dbReference type="ARBA" id="ARBA00004365"/>
    </source>
</evidence>
<comment type="function">
    <text evidence="6">Required for morphogenesis and for the elongation of the flagellar filament by facilitating polymerization of the flagellin monomers at the tip of growing filament. Forms a capping structure, which prevents flagellin subunits (transported through the central channel of the flagellum) from leaking out without polymerization at the distal end.</text>
</comment>
<protein>
    <recommendedName>
        <fullName evidence="6">Flagellar hook-associated protein 2</fullName>
        <shortName evidence="6">HAP2</shortName>
    </recommendedName>
    <alternativeName>
        <fullName evidence="6">Flagellar cap protein</fullName>
    </alternativeName>
</protein>
<evidence type="ECO:0000256" key="6">
    <source>
        <dbReference type="RuleBase" id="RU362066"/>
    </source>
</evidence>
<dbReference type="PANTHER" id="PTHR30288:SF0">
    <property type="entry name" value="FLAGELLAR HOOK-ASSOCIATED PROTEIN 2"/>
    <property type="match status" value="1"/>
</dbReference>
<dbReference type="RefSeq" id="WP_326926408.1">
    <property type="nucleotide sequence ID" value="NZ_CP123443.1"/>
</dbReference>
<feature type="compositionally biased region" description="Low complexity" evidence="7">
    <location>
        <begin position="375"/>
        <end position="389"/>
    </location>
</feature>
<dbReference type="Pfam" id="PF02465">
    <property type="entry name" value="FliD_N"/>
    <property type="match status" value="1"/>
</dbReference>
<feature type="region of interest" description="Disordered" evidence="7">
    <location>
        <begin position="264"/>
        <end position="390"/>
    </location>
</feature>
<evidence type="ECO:0000256" key="4">
    <source>
        <dbReference type="ARBA" id="ARBA00023054"/>
    </source>
</evidence>
<feature type="domain" description="Flagellar hook-associated protein 2 N-terminal" evidence="8">
    <location>
        <begin position="12"/>
        <end position="109"/>
    </location>
</feature>
<dbReference type="EMBL" id="CP123443">
    <property type="protein sequence ID" value="WGK68237.1"/>
    <property type="molecule type" value="Genomic_DNA"/>
</dbReference>
<dbReference type="Proteomes" id="UP001228690">
    <property type="component" value="Chromosome"/>
</dbReference>
<evidence type="ECO:0000256" key="7">
    <source>
        <dbReference type="SAM" id="MobiDB-lite"/>
    </source>
</evidence>
<keyword evidence="11" id="KW-1185">Reference proteome</keyword>
<evidence type="ECO:0000256" key="2">
    <source>
        <dbReference type="ARBA" id="ARBA00009764"/>
    </source>
</evidence>
<comment type="subunit">
    <text evidence="3 6">Homopentamer.</text>
</comment>
<feature type="compositionally biased region" description="Basic and acidic residues" evidence="7">
    <location>
        <begin position="353"/>
        <end position="368"/>
    </location>
</feature>
<feature type="domain" description="Flagellar hook-associated protein 2 C-terminal" evidence="9">
    <location>
        <begin position="480"/>
        <end position="735"/>
    </location>
</feature>
<gene>
    <name evidence="10" type="primary">fliD</name>
    <name evidence="10" type="ORF">P0082_07040</name>
</gene>
<feature type="compositionally biased region" description="Polar residues" evidence="7">
    <location>
        <begin position="275"/>
        <end position="285"/>
    </location>
</feature>
<reference evidence="10 11" key="1">
    <citation type="submission" date="2023-04" db="EMBL/GenBank/DDBJ databases">
        <title>Spirochaete genome identified in red abalone sample constitutes a novel genus.</title>
        <authorList>
            <person name="Sharma S.P."/>
            <person name="Purcell C.M."/>
            <person name="Hyde J.R."/>
            <person name="Severin A.J."/>
        </authorList>
    </citation>
    <scope>NUCLEOTIDE SEQUENCE [LARGE SCALE GENOMIC DNA]</scope>
    <source>
        <strain evidence="10 11">SP-2023</strain>
    </source>
</reference>
<keyword evidence="10" id="KW-0969">Cilium</keyword>
<keyword evidence="6" id="KW-0574">Periplasm</keyword>
<keyword evidence="10" id="KW-0966">Cell projection</keyword>
<dbReference type="PANTHER" id="PTHR30288">
    <property type="entry name" value="FLAGELLAR CAP/ASSEMBLY PROTEIN FLID"/>
    <property type="match status" value="1"/>
</dbReference>
<name>A0ABY8ME56_9SPIO</name>
<keyword evidence="4" id="KW-0175">Coiled coil</keyword>
<evidence type="ECO:0000259" key="9">
    <source>
        <dbReference type="Pfam" id="PF07195"/>
    </source>
</evidence>
<accession>A0ABY8ME56</accession>
<organism evidence="10 11">
    <name type="scientific">Candidatus Haliotispira prima</name>
    <dbReference type="NCBI Taxonomy" id="3034016"/>
    <lineage>
        <taxon>Bacteria</taxon>
        <taxon>Pseudomonadati</taxon>
        <taxon>Spirochaetota</taxon>
        <taxon>Spirochaetia</taxon>
        <taxon>Spirochaetales</taxon>
        <taxon>Spirochaetaceae</taxon>
        <taxon>Candidatus Haliotispira</taxon>
    </lineage>
</organism>
<dbReference type="Pfam" id="PF07195">
    <property type="entry name" value="FliD_C"/>
    <property type="match status" value="1"/>
</dbReference>
<proteinExistence type="inferred from homology"/>
<dbReference type="InterPro" id="IPR040026">
    <property type="entry name" value="FliD"/>
</dbReference>
<dbReference type="InterPro" id="IPR003481">
    <property type="entry name" value="FliD_N"/>
</dbReference>
<keyword evidence="10" id="KW-0282">Flagellum</keyword>
<feature type="compositionally biased region" description="Basic and acidic residues" evidence="7">
    <location>
        <begin position="310"/>
        <end position="322"/>
    </location>
</feature>
<keyword evidence="5 6" id="KW-0975">Bacterial flagellum</keyword>
<dbReference type="InterPro" id="IPR010809">
    <property type="entry name" value="FliD_C"/>
</dbReference>
<sequence>MPDISIPGVTESKYKTEAIVAGLVKTKEVQLDRMQEGRSSFESKRDVWQSINILTNKLEGDARSLYNVDNPFRQKLSSVSNESVLTVSNDRQVENGEYTVRIMQVATADRLRSDEIANDFLVPDGKYTFGSGKDDKSFTFNGGSLKQFVTMANRQLDGLAQFNVINSRAGKQVLVFHSANSGIQNRLRFADQGKELALKVGLILDATSLRVDLLEESLISPFNKLSDYNFSESKNEVSIGPGQELRISLPNSYTVRPGSVMRYDISAPKDHLPPISNTPDNSASQAVPAAPQLQPSVNQGNFADFTDFENDNHSRFSGRDVSDIPPPPSAELDDIRIDSVGSDTALIGIDPGSKAKEEGPPLRGRVEDASNTESAPKVPQAPPAQARQQSDADLLNPTANLYLVQQNRRVPAGPKEGEVQASTLPHEEILSLSSIDKLRNVNEVVIRNPNPDREIIIRDLRFEDAEIKNDYLLNHPVSTAGNARISYLGVEIERPANNVDDLLPGLTLNLKRAKPDEDIIIRTQPDYNTITEKVAEFVTSYNNLMTQLNVVSSNNDTVIREKTSFTEKQEEEAREVLGLMRGDSNITGLKFRMTQSVSDGYPTELGTRIFSDIGISTNLSGSQNGIDQSKLRGYLEFDTEIFLQAMEDNFRMVQDLFGRDNDGDYTVDSGGALEVQRISNAYTQPNGPIPYRVQDLERRIEDSDRRIADYRDYLKDYETDLKRKYGRMEGALNQLGQQQQSLENFSNAMNSK</sequence>
<evidence type="ECO:0000313" key="10">
    <source>
        <dbReference type="EMBL" id="WGK68237.1"/>
    </source>
</evidence>
<evidence type="ECO:0000313" key="11">
    <source>
        <dbReference type="Proteomes" id="UP001228690"/>
    </source>
</evidence>
<comment type="subcellular location">
    <subcellularLocation>
        <location evidence="1">Bacterial flagellum</location>
    </subcellularLocation>
    <subcellularLocation>
        <location evidence="6">Periplasm</location>
    </subcellularLocation>
    <subcellularLocation>
        <location evidence="6">Periplasmic flagellum</location>
    </subcellularLocation>
</comment>
<evidence type="ECO:0000259" key="8">
    <source>
        <dbReference type="Pfam" id="PF02465"/>
    </source>
</evidence>